<dbReference type="PROSITE" id="PS50297">
    <property type="entry name" value="ANK_REP_REGION"/>
    <property type="match status" value="3"/>
</dbReference>
<evidence type="ECO:0000256" key="2">
    <source>
        <dbReference type="ARBA" id="ARBA00023043"/>
    </source>
</evidence>
<keyword evidence="1" id="KW-0677">Repeat</keyword>
<dbReference type="SUPFAM" id="SSF48403">
    <property type="entry name" value="Ankyrin repeat"/>
    <property type="match status" value="1"/>
</dbReference>
<dbReference type="RefSeq" id="WP_062627297.1">
    <property type="nucleotide sequence ID" value="NZ_AP018738.1"/>
</dbReference>
<dbReference type="Pfam" id="PF13857">
    <property type="entry name" value="Ank_5"/>
    <property type="match status" value="1"/>
</dbReference>
<dbReference type="PROSITE" id="PS50088">
    <property type="entry name" value="ANK_REPEAT"/>
    <property type="match status" value="3"/>
</dbReference>
<accession>A0A2Z6GF62</accession>
<feature type="repeat" description="ANK" evidence="3">
    <location>
        <begin position="89"/>
        <end position="121"/>
    </location>
</feature>
<proteinExistence type="predicted"/>
<evidence type="ECO:0000256" key="1">
    <source>
        <dbReference type="ARBA" id="ARBA00022737"/>
    </source>
</evidence>
<dbReference type="KEGG" id="fam:OYT1_ch2730"/>
<dbReference type="STRING" id="1188319.OYT1_02194"/>
<dbReference type="InterPro" id="IPR036770">
    <property type="entry name" value="Ankyrin_rpt-contain_sf"/>
</dbReference>
<dbReference type="Proteomes" id="UP000033070">
    <property type="component" value="Chromosome"/>
</dbReference>
<evidence type="ECO:0000313" key="5">
    <source>
        <dbReference type="Proteomes" id="UP000033070"/>
    </source>
</evidence>
<name>A0A2Z6GF62_9PROT</name>
<dbReference type="PANTHER" id="PTHR24198">
    <property type="entry name" value="ANKYRIN REPEAT AND PROTEIN KINASE DOMAIN-CONTAINING PROTEIN"/>
    <property type="match status" value="1"/>
</dbReference>
<dbReference type="InterPro" id="IPR002110">
    <property type="entry name" value="Ankyrin_rpt"/>
</dbReference>
<feature type="repeat" description="ANK" evidence="3">
    <location>
        <begin position="55"/>
        <end position="87"/>
    </location>
</feature>
<gene>
    <name evidence="4" type="ORF">OYT1_ch2730</name>
</gene>
<sequence>MIRNYFWILLFPTLLVASGCGHSNQYLVDAVGRGDILKVEQLVGKGANINTKNVDGLTLLMIAALNNQQRIVEFLINRGATVREKEKLHGQTALHLAAQEGNYEIVKLLIDAGADVNVDDNSGWPAMFYAIQRKQIKCVSVILSSSHVNPDLMHEGVTPLYLAVYHNDTDMVRLLLKVGASPYAKTRNGETPFELAESRKLEHLVKIFQSSHSAIF</sequence>
<protein>
    <submittedName>
        <fullName evidence="4">Uncharacterized protein</fullName>
    </submittedName>
</protein>
<dbReference type="SMART" id="SM00248">
    <property type="entry name" value="ANK"/>
    <property type="match status" value="5"/>
</dbReference>
<dbReference type="Pfam" id="PF12796">
    <property type="entry name" value="Ank_2"/>
    <property type="match status" value="1"/>
</dbReference>
<dbReference type="AlphaFoldDB" id="A0A2Z6GF62"/>
<dbReference type="EMBL" id="AP018738">
    <property type="protein sequence ID" value="BBE52236.1"/>
    <property type="molecule type" value="Genomic_DNA"/>
</dbReference>
<dbReference type="OrthoDB" id="8532875at2"/>
<keyword evidence="2 3" id="KW-0040">ANK repeat</keyword>
<evidence type="ECO:0000313" key="4">
    <source>
        <dbReference type="EMBL" id="BBE52236.1"/>
    </source>
</evidence>
<dbReference type="PROSITE" id="PS51257">
    <property type="entry name" value="PROKAR_LIPOPROTEIN"/>
    <property type="match status" value="1"/>
</dbReference>
<keyword evidence="5" id="KW-1185">Reference proteome</keyword>
<dbReference type="PANTHER" id="PTHR24198:SF165">
    <property type="entry name" value="ANKYRIN REPEAT-CONTAINING PROTEIN-RELATED"/>
    <property type="match status" value="1"/>
</dbReference>
<feature type="repeat" description="ANK" evidence="3">
    <location>
        <begin position="155"/>
        <end position="187"/>
    </location>
</feature>
<dbReference type="Gene3D" id="1.25.40.20">
    <property type="entry name" value="Ankyrin repeat-containing domain"/>
    <property type="match status" value="2"/>
</dbReference>
<reference evidence="4 5" key="1">
    <citation type="submission" date="2018-06" db="EMBL/GenBank/DDBJ databases">
        <title>OYT1 Genome Sequencing.</title>
        <authorList>
            <person name="Kato S."/>
            <person name="Itoh T."/>
            <person name="Ohkuma M."/>
        </authorList>
    </citation>
    <scope>NUCLEOTIDE SEQUENCE [LARGE SCALE GENOMIC DNA]</scope>
    <source>
        <strain evidence="4 5">OYT1</strain>
    </source>
</reference>
<dbReference type="PRINTS" id="PR01415">
    <property type="entry name" value="ANKYRIN"/>
</dbReference>
<evidence type="ECO:0000256" key="3">
    <source>
        <dbReference type="PROSITE-ProRule" id="PRU00023"/>
    </source>
</evidence>
<organism evidence="4 5">
    <name type="scientific">Ferriphaselus amnicola</name>
    <dbReference type="NCBI Taxonomy" id="1188319"/>
    <lineage>
        <taxon>Bacteria</taxon>
        <taxon>Pseudomonadati</taxon>
        <taxon>Pseudomonadota</taxon>
        <taxon>Betaproteobacteria</taxon>
        <taxon>Nitrosomonadales</taxon>
        <taxon>Gallionellaceae</taxon>
        <taxon>Ferriphaselus</taxon>
    </lineage>
</organism>